<comment type="caution">
    <text evidence="7">The sequence shown here is derived from an EMBL/GenBank/DDBJ whole genome shotgun (WGS) entry which is preliminary data.</text>
</comment>
<keyword evidence="1" id="KW-0646">Protease inhibitor</keyword>
<evidence type="ECO:0000256" key="2">
    <source>
        <dbReference type="ARBA" id="ARBA00022900"/>
    </source>
</evidence>
<comment type="similarity">
    <text evidence="4">Belongs to the venom Kunitz-type family. 01 (intermediate) subfamily.</text>
</comment>
<dbReference type="SMART" id="SM00131">
    <property type="entry name" value="KU"/>
    <property type="match status" value="1"/>
</dbReference>
<sequence>MNRLSEFPTVSKLKAPSVVNYKRSFAAVYISKKITSSDNNLTINKSQFGDCIRGLHIYQIVSHQIRKRIKMKTKILILCLFFICSLVHENSAHHTVCHHPIVVGPCKAAIPRWAYDGSKCVDFIYGGCQGNPNNFISKEECEAACAENN</sequence>
<proteinExistence type="inferred from homology"/>
<reference evidence="7" key="1">
    <citation type="journal article" date="2020" name="G3 (Bethesda)">
        <title>High-Quality Assemblies for Three Invasive Social Wasps from the &lt;i&gt;Vespula&lt;/i&gt; Genus.</title>
        <authorList>
            <person name="Harrop T.W.R."/>
            <person name="Guhlin J."/>
            <person name="McLaughlin G.M."/>
            <person name="Permina E."/>
            <person name="Stockwell P."/>
            <person name="Gilligan J."/>
            <person name="Le Lec M.F."/>
            <person name="Gruber M.A.M."/>
            <person name="Quinn O."/>
            <person name="Lovegrove M."/>
            <person name="Duncan E.J."/>
            <person name="Remnant E.J."/>
            <person name="Van Eeckhoven J."/>
            <person name="Graham B."/>
            <person name="Knapp R.A."/>
            <person name="Langford K.W."/>
            <person name="Kronenberg Z."/>
            <person name="Press M.O."/>
            <person name="Eacker S.M."/>
            <person name="Wilson-Rankin E.E."/>
            <person name="Purcell J."/>
            <person name="Lester P.J."/>
            <person name="Dearden P.K."/>
        </authorList>
    </citation>
    <scope>NUCLEOTIDE SEQUENCE</scope>
    <source>
        <strain evidence="7">Marl-1</strain>
    </source>
</reference>
<keyword evidence="2" id="KW-0722">Serine protease inhibitor</keyword>
<keyword evidence="8" id="KW-1185">Reference proteome</keyword>
<dbReference type="PANTHER" id="PTHR47247:SF1">
    <property type="entry name" value="KUNITZ-TYPE PROTEASE INHIBITOR 2"/>
    <property type="match status" value="1"/>
</dbReference>
<dbReference type="PROSITE" id="PS00280">
    <property type="entry name" value="BPTI_KUNITZ_1"/>
    <property type="match status" value="1"/>
</dbReference>
<keyword evidence="3" id="KW-1015">Disulfide bond</keyword>
<organism evidence="7 8">
    <name type="scientific">Vespula vulgaris</name>
    <name type="common">Yellow jacket</name>
    <name type="synonym">Wasp</name>
    <dbReference type="NCBI Taxonomy" id="7454"/>
    <lineage>
        <taxon>Eukaryota</taxon>
        <taxon>Metazoa</taxon>
        <taxon>Ecdysozoa</taxon>
        <taxon>Arthropoda</taxon>
        <taxon>Hexapoda</taxon>
        <taxon>Insecta</taxon>
        <taxon>Pterygota</taxon>
        <taxon>Neoptera</taxon>
        <taxon>Endopterygota</taxon>
        <taxon>Hymenoptera</taxon>
        <taxon>Apocrita</taxon>
        <taxon>Aculeata</taxon>
        <taxon>Vespoidea</taxon>
        <taxon>Vespidae</taxon>
        <taxon>Vespinae</taxon>
        <taxon>Vespula</taxon>
    </lineage>
</organism>
<dbReference type="GO" id="GO:0004867">
    <property type="term" value="F:serine-type endopeptidase inhibitor activity"/>
    <property type="evidence" value="ECO:0007669"/>
    <property type="project" value="UniProtKB-KW"/>
</dbReference>
<dbReference type="Proteomes" id="UP000614350">
    <property type="component" value="Unassembled WGS sequence"/>
</dbReference>
<dbReference type="Gene3D" id="4.10.410.10">
    <property type="entry name" value="Pancreatic trypsin inhibitor Kunitz domain"/>
    <property type="match status" value="1"/>
</dbReference>
<dbReference type="InterPro" id="IPR002223">
    <property type="entry name" value="Kunitz_BPTI"/>
</dbReference>
<dbReference type="CDD" id="cd00109">
    <property type="entry name" value="Kunitz-type"/>
    <property type="match status" value="1"/>
</dbReference>
<evidence type="ECO:0000259" key="6">
    <source>
        <dbReference type="PROSITE" id="PS50279"/>
    </source>
</evidence>
<feature type="domain" description="BPTI/Kunitz inhibitor" evidence="6">
    <location>
        <begin position="97"/>
        <end position="145"/>
    </location>
</feature>
<dbReference type="SUPFAM" id="SSF57362">
    <property type="entry name" value="BPTI-like"/>
    <property type="match status" value="1"/>
</dbReference>
<gene>
    <name evidence="7" type="ORF">HZH66_001999</name>
</gene>
<evidence type="ECO:0000256" key="5">
    <source>
        <dbReference type="ARBA" id="ARBA00093388"/>
    </source>
</evidence>
<comment type="function">
    <text evidence="5">Serine protease inhibitor that inhibits trypsin at a molar ratio of 1:1.</text>
</comment>
<dbReference type="InterPro" id="IPR020901">
    <property type="entry name" value="Prtase_inh_Kunz-CS"/>
</dbReference>
<dbReference type="EMBL" id="JACSEA010000002">
    <property type="protein sequence ID" value="KAF7407462.1"/>
    <property type="molecule type" value="Genomic_DNA"/>
</dbReference>
<evidence type="ECO:0000256" key="4">
    <source>
        <dbReference type="ARBA" id="ARBA00049646"/>
    </source>
</evidence>
<dbReference type="AlphaFoldDB" id="A0A834NFJ4"/>
<evidence type="ECO:0000256" key="3">
    <source>
        <dbReference type="ARBA" id="ARBA00023157"/>
    </source>
</evidence>
<dbReference type="PANTHER" id="PTHR47247">
    <property type="entry name" value="KUNITZ-TYPE PROTEASE INHIBITOR 2"/>
    <property type="match status" value="1"/>
</dbReference>
<accession>A0A834NFJ4</accession>
<evidence type="ECO:0000313" key="8">
    <source>
        <dbReference type="Proteomes" id="UP000614350"/>
    </source>
</evidence>
<dbReference type="InterPro" id="IPR036880">
    <property type="entry name" value="Kunitz_BPTI_sf"/>
</dbReference>
<protein>
    <recommendedName>
        <fullName evidence="6">BPTI/Kunitz inhibitor domain-containing protein</fullName>
    </recommendedName>
</protein>
<dbReference type="PRINTS" id="PR00759">
    <property type="entry name" value="BASICPTASE"/>
</dbReference>
<dbReference type="Pfam" id="PF00014">
    <property type="entry name" value="Kunitz_BPTI"/>
    <property type="match status" value="1"/>
</dbReference>
<dbReference type="PROSITE" id="PS50279">
    <property type="entry name" value="BPTI_KUNITZ_2"/>
    <property type="match status" value="1"/>
</dbReference>
<evidence type="ECO:0000256" key="1">
    <source>
        <dbReference type="ARBA" id="ARBA00022690"/>
    </source>
</evidence>
<name>A0A834NFJ4_VESVU</name>
<evidence type="ECO:0000313" key="7">
    <source>
        <dbReference type="EMBL" id="KAF7407462.1"/>
    </source>
</evidence>